<dbReference type="AlphaFoldDB" id="A0A918XST2"/>
<comment type="caution">
    <text evidence="1">The sequence shown here is derived from an EMBL/GenBank/DDBJ whole genome shotgun (WGS) entry which is preliminary data.</text>
</comment>
<reference evidence="1" key="1">
    <citation type="journal article" date="2014" name="Int. J. Syst. Evol. Microbiol.">
        <title>Complete genome sequence of Corynebacterium casei LMG S-19264T (=DSM 44701T), isolated from a smear-ripened cheese.</title>
        <authorList>
            <consortium name="US DOE Joint Genome Institute (JGI-PGF)"/>
            <person name="Walter F."/>
            <person name="Albersmeier A."/>
            <person name="Kalinowski J."/>
            <person name="Ruckert C."/>
        </authorList>
    </citation>
    <scope>NUCLEOTIDE SEQUENCE</scope>
    <source>
        <strain evidence="1">KCTC 42651</strain>
    </source>
</reference>
<protein>
    <submittedName>
        <fullName evidence="1">Uncharacterized protein</fullName>
    </submittedName>
</protein>
<keyword evidence="2" id="KW-1185">Reference proteome</keyword>
<dbReference type="RefSeq" id="WP_189989699.1">
    <property type="nucleotide sequence ID" value="NZ_BMZS01000005.1"/>
</dbReference>
<evidence type="ECO:0000313" key="1">
    <source>
        <dbReference type="EMBL" id="GHD50418.1"/>
    </source>
</evidence>
<accession>A0A918XST2</accession>
<dbReference type="EMBL" id="BMZS01000005">
    <property type="protein sequence ID" value="GHD50418.1"/>
    <property type="molecule type" value="Genomic_DNA"/>
</dbReference>
<name>A0A918XST2_9PROT</name>
<evidence type="ECO:0000313" key="2">
    <source>
        <dbReference type="Proteomes" id="UP000630353"/>
    </source>
</evidence>
<organism evidence="1 2">
    <name type="scientific">Thalassobaculum fulvum</name>
    <dbReference type="NCBI Taxonomy" id="1633335"/>
    <lineage>
        <taxon>Bacteria</taxon>
        <taxon>Pseudomonadati</taxon>
        <taxon>Pseudomonadota</taxon>
        <taxon>Alphaproteobacteria</taxon>
        <taxon>Rhodospirillales</taxon>
        <taxon>Thalassobaculaceae</taxon>
        <taxon>Thalassobaculum</taxon>
    </lineage>
</organism>
<dbReference type="Proteomes" id="UP000630353">
    <property type="component" value="Unassembled WGS sequence"/>
</dbReference>
<reference evidence="1" key="2">
    <citation type="submission" date="2020-09" db="EMBL/GenBank/DDBJ databases">
        <authorList>
            <person name="Sun Q."/>
            <person name="Kim S."/>
        </authorList>
    </citation>
    <scope>NUCLEOTIDE SEQUENCE</scope>
    <source>
        <strain evidence="1">KCTC 42651</strain>
    </source>
</reference>
<sequence length="90" mass="9914">MPGLSEQEALELFARCVAEVVGERTEAYRDMLRAVQSGQVVDLLLAQSSFDSLKPEARRRISELVQDLVAQHMAGDIDATDPDAVSREPD</sequence>
<proteinExistence type="predicted"/>
<gene>
    <name evidence="1" type="ORF">GCM10017083_23640</name>
</gene>